<keyword evidence="1" id="KW-0812">Transmembrane</keyword>
<evidence type="ECO:0000313" key="4">
    <source>
        <dbReference type="Proteomes" id="UP000518300"/>
    </source>
</evidence>
<organism evidence="3 4">
    <name type="scientific">Pyxidicoccus fallax</name>
    <dbReference type="NCBI Taxonomy" id="394095"/>
    <lineage>
        <taxon>Bacteria</taxon>
        <taxon>Pseudomonadati</taxon>
        <taxon>Myxococcota</taxon>
        <taxon>Myxococcia</taxon>
        <taxon>Myxococcales</taxon>
        <taxon>Cystobacterineae</taxon>
        <taxon>Myxococcaceae</taxon>
        <taxon>Pyxidicoccus</taxon>
    </lineage>
</organism>
<feature type="transmembrane region" description="Helical" evidence="1">
    <location>
        <begin position="12"/>
        <end position="31"/>
    </location>
</feature>
<keyword evidence="1" id="KW-1133">Transmembrane helix</keyword>
<dbReference type="RefSeq" id="WP_169351773.1">
    <property type="nucleotide sequence ID" value="NZ_JABBJJ010000451.1"/>
</dbReference>
<comment type="caution">
    <text evidence="3">The sequence shown here is derived from an EMBL/GenBank/DDBJ whole genome shotgun (WGS) entry which is preliminary data.</text>
</comment>
<gene>
    <name evidence="3" type="ORF">HG543_48485</name>
</gene>
<feature type="domain" description="Signal transduction histidine kinase internal region" evidence="2">
    <location>
        <begin position="154"/>
        <end position="232"/>
    </location>
</feature>
<feature type="transmembrane region" description="Helical" evidence="1">
    <location>
        <begin position="46"/>
        <end position="67"/>
    </location>
</feature>
<keyword evidence="3" id="KW-0808">Transferase</keyword>
<sequence length="349" mass="39187">MRLGARFWKVQLWGWGAYGVAGYVLSLPNLMDGDAQGHLRVVQWKLLRSVVGLGISVVMTGVLSRLWARRPSAWVLGLAGVALSSALSVAWLALLRATTGSTPVFHADFPHELLNYAIVLLAWSALFLSYAYRLDLEEERERALRALALATEARWKMLRYQVNPHFLFNALNSIRALVDEEPGRARQMITELADFFRYSLLETQASDVPLRDELRAVRSYLEIQRIRFEDRLCVGFDVEPRAEEVRLPGFLIHPLVENAVKHGLDTQKGKVELRIRAACVGDVLEVEVANTGRWATAREPGVAGTGTGLANVRERLEHAFPGRHRFELREDGGWVRASLSVELGRREAA</sequence>
<evidence type="ECO:0000259" key="2">
    <source>
        <dbReference type="Pfam" id="PF06580"/>
    </source>
</evidence>
<dbReference type="EMBL" id="JABBJJ010000451">
    <property type="protein sequence ID" value="NMO22645.1"/>
    <property type="molecule type" value="Genomic_DNA"/>
</dbReference>
<dbReference type="GO" id="GO:0016020">
    <property type="term" value="C:membrane"/>
    <property type="evidence" value="ECO:0007669"/>
    <property type="project" value="InterPro"/>
</dbReference>
<protein>
    <submittedName>
        <fullName evidence="3">Histidine kinase</fullName>
    </submittedName>
</protein>
<feature type="transmembrane region" description="Helical" evidence="1">
    <location>
        <begin position="74"/>
        <end position="93"/>
    </location>
</feature>
<evidence type="ECO:0000313" key="3">
    <source>
        <dbReference type="EMBL" id="NMO22645.1"/>
    </source>
</evidence>
<dbReference type="InterPro" id="IPR010559">
    <property type="entry name" value="Sig_transdc_His_kin_internal"/>
</dbReference>
<keyword evidence="1" id="KW-0472">Membrane</keyword>
<keyword evidence="4" id="KW-1185">Reference proteome</keyword>
<dbReference type="GO" id="GO:0000155">
    <property type="term" value="F:phosphorelay sensor kinase activity"/>
    <property type="evidence" value="ECO:0007669"/>
    <property type="project" value="InterPro"/>
</dbReference>
<dbReference type="PANTHER" id="PTHR34220:SF7">
    <property type="entry name" value="SENSOR HISTIDINE KINASE YPDA"/>
    <property type="match status" value="1"/>
</dbReference>
<feature type="transmembrane region" description="Helical" evidence="1">
    <location>
        <begin position="113"/>
        <end position="132"/>
    </location>
</feature>
<dbReference type="SUPFAM" id="SSF55874">
    <property type="entry name" value="ATPase domain of HSP90 chaperone/DNA topoisomerase II/histidine kinase"/>
    <property type="match status" value="1"/>
</dbReference>
<dbReference type="AlphaFoldDB" id="A0A848LX72"/>
<dbReference type="InterPro" id="IPR050640">
    <property type="entry name" value="Bact_2-comp_sensor_kinase"/>
</dbReference>
<accession>A0A848LX72</accession>
<dbReference type="PANTHER" id="PTHR34220">
    <property type="entry name" value="SENSOR HISTIDINE KINASE YPDA"/>
    <property type="match status" value="1"/>
</dbReference>
<evidence type="ECO:0000256" key="1">
    <source>
        <dbReference type="SAM" id="Phobius"/>
    </source>
</evidence>
<name>A0A848LX72_9BACT</name>
<dbReference type="Gene3D" id="3.30.565.10">
    <property type="entry name" value="Histidine kinase-like ATPase, C-terminal domain"/>
    <property type="match status" value="1"/>
</dbReference>
<reference evidence="3 4" key="1">
    <citation type="submission" date="2020-04" db="EMBL/GenBank/DDBJ databases">
        <title>Draft genome of Pyxidicoccus fallax type strain.</title>
        <authorList>
            <person name="Whitworth D.E."/>
        </authorList>
    </citation>
    <scope>NUCLEOTIDE SEQUENCE [LARGE SCALE GENOMIC DNA]</scope>
    <source>
        <strain evidence="3 4">DSM 14698</strain>
    </source>
</reference>
<dbReference type="Proteomes" id="UP000518300">
    <property type="component" value="Unassembled WGS sequence"/>
</dbReference>
<dbReference type="InterPro" id="IPR036890">
    <property type="entry name" value="HATPase_C_sf"/>
</dbReference>
<dbReference type="Pfam" id="PF06580">
    <property type="entry name" value="His_kinase"/>
    <property type="match status" value="1"/>
</dbReference>
<proteinExistence type="predicted"/>
<keyword evidence="3" id="KW-0418">Kinase</keyword>